<keyword evidence="1" id="KW-1133">Transmembrane helix</keyword>
<dbReference type="EnsemblMetazoa" id="GBRI013495-RA">
    <property type="protein sequence ID" value="GBRI013495-PA"/>
    <property type="gene ID" value="GBRI013495"/>
</dbReference>
<dbReference type="AlphaFoldDB" id="A0A1A9WBL4"/>
<dbReference type="Proteomes" id="UP000091820">
    <property type="component" value="Unassembled WGS sequence"/>
</dbReference>
<keyword evidence="1" id="KW-0812">Transmembrane</keyword>
<dbReference type="VEuPathDB" id="VectorBase:GBRI013495"/>
<evidence type="ECO:0000256" key="1">
    <source>
        <dbReference type="SAM" id="Phobius"/>
    </source>
</evidence>
<proteinExistence type="predicted"/>
<reference evidence="2" key="2">
    <citation type="submission" date="2020-05" db="UniProtKB">
        <authorList>
            <consortium name="EnsemblMetazoa"/>
        </authorList>
    </citation>
    <scope>IDENTIFICATION</scope>
    <source>
        <strain evidence="2">IAEA</strain>
    </source>
</reference>
<sequence>MKYYQQSGFPLIMSLVVFFVFPFILCCFAHYKKNACFMVQLYTYVHSFAITSIYANLYLCVIAKLYFAFRLLKEIHVDSKIAYKVAAMSDHLDFYKRNVIPQKLLHQKSVIDGYLELINHSPTSAPQKQILEKFITQP</sequence>
<evidence type="ECO:0000313" key="3">
    <source>
        <dbReference type="Proteomes" id="UP000091820"/>
    </source>
</evidence>
<protein>
    <submittedName>
        <fullName evidence="2">Uncharacterized protein</fullName>
    </submittedName>
</protein>
<name>A0A1A9WBL4_9MUSC</name>
<accession>A0A1A9WBL4</accession>
<reference evidence="3" key="1">
    <citation type="submission" date="2014-03" db="EMBL/GenBank/DDBJ databases">
        <authorList>
            <person name="Aksoy S."/>
            <person name="Warren W."/>
            <person name="Wilson R.K."/>
        </authorList>
    </citation>
    <scope>NUCLEOTIDE SEQUENCE [LARGE SCALE GENOMIC DNA]</scope>
    <source>
        <strain evidence="3">IAEA</strain>
    </source>
</reference>
<evidence type="ECO:0000313" key="2">
    <source>
        <dbReference type="EnsemblMetazoa" id="GBRI013495-PA"/>
    </source>
</evidence>
<keyword evidence="3" id="KW-1185">Reference proteome</keyword>
<keyword evidence="1" id="KW-0472">Membrane</keyword>
<organism evidence="2 3">
    <name type="scientific">Glossina brevipalpis</name>
    <dbReference type="NCBI Taxonomy" id="37001"/>
    <lineage>
        <taxon>Eukaryota</taxon>
        <taxon>Metazoa</taxon>
        <taxon>Ecdysozoa</taxon>
        <taxon>Arthropoda</taxon>
        <taxon>Hexapoda</taxon>
        <taxon>Insecta</taxon>
        <taxon>Pterygota</taxon>
        <taxon>Neoptera</taxon>
        <taxon>Endopterygota</taxon>
        <taxon>Diptera</taxon>
        <taxon>Brachycera</taxon>
        <taxon>Muscomorpha</taxon>
        <taxon>Hippoboscoidea</taxon>
        <taxon>Glossinidae</taxon>
        <taxon>Glossina</taxon>
    </lineage>
</organism>
<feature type="transmembrane region" description="Helical" evidence="1">
    <location>
        <begin position="43"/>
        <end position="67"/>
    </location>
</feature>
<feature type="transmembrane region" description="Helical" evidence="1">
    <location>
        <begin position="12"/>
        <end position="31"/>
    </location>
</feature>